<dbReference type="GO" id="GO:0004788">
    <property type="term" value="F:thiamine diphosphokinase activity"/>
    <property type="evidence" value="ECO:0007669"/>
    <property type="project" value="UniProtKB-UniRule"/>
</dbReference>
<dbReference type="Pfam" id="PF04263">
    <property type="entry name" value="TPK_catalytic"/>
    <property type="match status" value="1"/>
</dbReference>
<evidence type="ECO:0000313" key="8">
    <source>
        <dbReference type="Proteomes" id="UP000077881"/>
    </source>
</evidence>
<name>A0A177ZY10_9BACI</name>
<dbReference type="SUPFAM" id="SSF63862">
    <property type="entry name" value="Thiamin pyrophosphokinase, substrate-binding domain"/>
    <property type="match status" value="1"/>
</dbReference>
<evidence type="ECO:0000256" key="4">
    <source>
        <dbReference type="ARBA" id="ARBA00022840"/>
    </source>
</evidence>
<dbReference type="NCBIfam" id="TIGR01378">
    <property type="entry name" value="thi_PPkinase"/>
    <property type="match status" value="1"/>
</dbReference>
<dbReference type="GO" id="GO:0016301">
    <property type="term" value="F:kinase activity"/>
    <property type="evidence" value="ECO:0007669"/>
    <property type="project" value="UniProtKB-KW"/>
</dbReference>
<gene>
    <name evidence="7" type="ORF">ABB05_08390</name>
</gene>
<protein>
    <recommendedName>
        <fullName evidence="5">Thiamine diphosphokinase</fullName>
        <ecNumber evidence="5">2.7.6.2</ecNumber>
    </recommendedName>
</protein>
<evidence type="ECO:0000256" key="5">
    <source>
        <dbReference type="NCBIfam" id="TIGR01378"/>
    </source>
</evidence>
<dbReference type="PATRIC" id="fig|217031.6.peg.1774"/>
<dbReference type="STRING" id="217031.ABB05_08390"/>
<dbReference type="GO" id="GO:0005524">
    <property type="term" value="F:ATP binding"/>
    <property type="evidence" value="ECO:0007669"/>
    <property type="project" value="UniProtKB-KW"/>
</dbReference>
<dbReference type="Proteomes" id="UP000077881">
    <property type="component" value="Unassembled WGS sequence"/>
</dbReference>
<dbReference type="InterPro" id="IPR007371">
    <property type="entry name" value="TPK_catalytic"/>
</dbReference>
<reference evidence="7 8" key="1">
    <citation type="submission" date="2015-05" db="EMBL/GenBank/DDBJ databases">
        <title>Comparison of genome.</title>
        <authorList>
            <person name="Zheng Z."/>
            <person name="Sun M."/>
        </authorList>
    </citation>
    <scope>NUCLEOTIDE SEQUENCE [LARGE SCALE GENOMIC DNA]</scope>
    <source>
        <strain evidence="7 8">G25-74</strain>
    </source>
</reference>
<dbReference type="GO" id="GO:0030975">
    <property type="term" value="F:thiamine binding"/>
    <property type="evidence" value="ECO:0007669"/>
    <property type="project" value="InterPro"/>
</dbReference>
<dbReference type="RefSeq" id="WP_057986726.1">
    <property type="nucleotide sequence ID" value="NZ_JAGGKH010000002.1"/>
</dbReference>
<dbReference type="InterPro" id="IPR007373">
    <property type="entry name" value="Thiamin_PyroPKinase_B1-bd"/>
</dbReference>
<keyword evidence="2" id="KW-0547">Nucleotide-binding</keyword>
<dbReference type="AlphaFoldDB" id="A0A177ZY10"/>
<dbReference type="GO" id="GO:0006772">
    <property type="term" value="P:thiamine metabolic process"/>
    <property type="evidence" value="ECO:0007669"/>
    <property type="project" value="UniProtKB-UniRule"/>
</dbReference>
<evidence type="ECO:0000256" key="2">
    <source>
        <dbReference type="ARBA" id="ARBA00022741"/>
    </source>
</evidence>
<dbReference type="PANTHER" id="PTHR41299:SF1">
    <property type="entry name" value="THIAMINE PYROPHOSPHOKINASE"/>
    <property type="match status" value="1"/>
</dbReference>
<dbReference type="Pfam" id="PF04265">
    <property type="entry name" value="TPK_B1_binding"/>
    <property type="match status" value="1"/>
</dbReference>
<dbReference type="PANTHER" id="PTHR41299">
    <property type="entry name" value="THIAMINE PYROPHOSPHOKINASE"/>
    <property type="match status" value="1"/>
</dbReference>
<comment type="caution">
    <text evidence="7">The sequence shown here is derived from an EMBL/GenBank/DDBJ whole genome shotgun (WGS) entry which is preliminary data.</text>
</comment>
<dbReference type="Gene3D" id="3.40.50.10240">
    <property type="entry name" value="Thiamin pyrophosphokinase, catalytic domain"/>
    <property type="match status" value="1"/>
</dbReference>
<keyword evidence="8" id="KW-1185">Reference proteome</keyword>
<accession>A0A177ZY10</accession>
<keyword evidence="3 7" id="KW-0418">Kinase</keyword>
<dbReference type="InterPro" id="IPR053149">
    <property type="entry name" value="TPK"/>
</dbReference>
<dbReference type="InterPro" id="IPR036759">
    <property type="entry name" value="TPK_catalytic_sf"/>
</dbReference>
<organism evidence="7 8">
    <name type="scientific">Lederbergia galactosidilytica</name>
    <dbReference type="NCBI Taxonomy" id="217031"/>
    <lineage>
        <taxon>Bacteria</taxon>
        <taxon>Bacillati</taxon>
        <taxon>Bacillota</taxon>
        <taxon>Bacilli</taxon>
        <taxon>Bacillales</taxon>
        <taxon>Bacillaceae</taxon>
        <taxon>Lederbergia</taxon>
    </lineage>
</organism>
<dbReference type="InterPro" id="IPR006282">
    <property type="entry name" value="Thi_PPkinase"/>
</dbReference>
<evidence type="ECO:0000313" key="7">
    <source>
        <dbReference type="EMBL" id="OAK72593.1"/>
    </source>
</evidence>
<evidence type="ECO:0000256" key="3">
    <source>
        <dbReference type="ARBA" id="ARBA00022777"/>
    </source>
</evidence>
<dbReference type="SUPFAM" id="SSF63999">
    <property type="entry name" value="Thiamin pyrophosphokinase, catalytic domain"/>
    <property type="match status" value="1"/>
</dbReference>
<dbReference type="InterPro" id="IPR036371">
    <property type="entry name" value="TPK_B1-bd_sf"/>
</dbReference>
<dbReference type="EMBL" id="LDJR01000037">
    <property type="protein sequence ID" value="OAK72593.1"/>
    <property type="molecule type" value="Genomic_DNA"/>
</dbReference>
<sequence>MNKRINIVAGGPIQHIPNLSTYNDENTLWVGVDRGVYYLLKHEINPTIAIGDFDSVSEEEWKVIQQTVNELEIHQPEKDETDMELALDWSTSKEPSSIKIFGATGGRLDHFLANAFMLVKYQKPRSYPIEMIDKQNDIAIFFPGQYQIKQDKDKKYISFISLSHEINCLSLTGFKYPLVDQNVAFTSSLCISNELIQKTGTFSFEKGILMMVRSND</sequence>
<dbReference type="GO" id="GO:0009229">
    <property type="term" value="P:thiamine diphosphate biosynthetic process"/>
    <property type="evidence" value="ECO:0007669"/>
    <property type="project" value="InterPro"/>
</dbReference>
<keyword evidence="4" id="KW-0067">ATP-binding</keyword>
<dbReference type="EC" id="2.7.6.2" evidence="5"/>
<keyword evidence="1" id="KW-0808">Transferase</keyword>
<evidence type="ECO:0000256" key="1">
    <source>
        <dbReference type="ARBA" id="ARBA00022679"/>
    </source>
</evidence>
<feature type="domain" description="Thiamin pyrophosphokinase thiamin-binding" evidence="6">
    <location>
        <begin position="144"/>
        <end position="210"/>
    </location>
</feature>
<dbReference type="OrthoDB" id="9804377at2"/>
<evidence type="ECO:0000259" key="6">
    <source>
        <dbReference type="SMART" id="SM00983"/>
    </source>
</evidence>
<dbReference type="CDD" id="cd07995">
    <property type="entry name" value="TPK"/>
    <property type="match status" value="1"/>
</dbReference>
<dbReference type="SMART" id="SM00983">
    <property type="entry name" value="TPK_B1_binding"/>
    <property type="match status" value="1"/>
</dbReference>
<proteinExistence type="predicted"/>